<evidence type="ECO:0000256" key="5">
    <source>
        <dbReference type="ARBA" id="ARBA00022815"/>
    </source>
</evidence>
<keyword evidence="4" id="KW-0372">Hormone</keyword>
<evidence type="ECO:0000256" key="2">
    <source>
        <dbReference type="ARBA" id="ARBA00007714"/>
    </source>
</evidence>
<proteinExistence type="inferred from homology"/>
<keyword evidence="5" id="KW-0027">Amidation</keyword>
<evidence type="ECO:0000256" key="4">
    <source>
        <dbReference type="ARBA" id="ARBA00022702"/>
    </source>
</evidence>
<feature type="chain" id="PRO_5045473968" evidence="7">
    <location>
        <begin position="21"/>
        <end position="98"/>
    </location>
</feature>
<organism evidence="8 9">
    <name type="scientific">Nicrophorus vespilloides</name>
    <name type="common">Boreal carrion beetle</name>
    <dbReference type="NCBI Taxonomy" id="110193"/>
    <lineage>
        <taxon>Eukaryota</taxon>
        <taxon>Metazoa</taxon>
        <taxon>Ecdysozoa</taxon>
        <taxon>Arthropoda</taxon>
        <taxon>Hexapoda</taxon>
        <taxon>Insecta</taxon>
        <taxon>Pterygota</taxon>
        <taxon>Neoptera</taxon>
        <taxon>Endopterygota</taxon>
        <taxon>Coleoptera</taxon>
        <taxon>Polyphaga</taxon>
        <taxon>Staphyliniformia</taxon>
        <taxon>Silphidae</taxon>
        <taxon>Nicrophorinae</taxon>
        <taxon>Nicrophorus</taxon>
    </lineage>
</organism>
<sequence length="98" mass="10954">MHRQAIVLSVLLVSALLTSAAIDGRNDYQSMFTKGKPSIYDFVPRLGRDSGEDVNAYVINLGEGKWMQDPEVPEVLFQRSAFSPRLGRKSPFSPRLGR</sequence>
<reference evidence="9" key="1">
    <citation type="submission" date="2025-08" db="UniProtKB">
        <authorList>
            <consortium name="RefSeq"/>
        </authorList>
    </citation>
    <scope>IDENTIFICATION</scope>
    <source>
        <tissue evidence="9">Whole Larva</tissue>
    </source>
</reference>
<keyword evidence="3" id="KW-0964">Secreted</keyword>
<name>A0ABM1MI38_NICVS</name>
<feature type="signal peptide" evidence="7">
    <location>
        <begin position="1"/>
        <end position="20"/>
    </location>
</feature>
<comment type="similarity">
    <text evidence="2">Belongs to the pyrokinin family.</text>
</comment>
<keyword evidence="6" id="KW-0527">Neuropeptide</keyword>
<accession>A0ABM1MI38</accession>
<evidence type="ECO:0000256" key="1">
    <source>
        <dbReference type="ARBA" id="ARBA00004613"/>
    </source>
</evidence>
<dbReference type="PROSITE" id="PS00539">
    <property type="entry name" value="PYROKININ"/>
    <property type="match status" value="2"/>
</dbReference>
<evidence type="ECO:0000256" key="6">
    <source>
        <dbReference type="ARBA" id="ARBA00023320"/>
    </source>
</evidence>
<dbReference type="InterPro" id="IPR001484">
    <property type="entry name" value="Pyrokinin_CS"/>
</dbReference>
<evidence type="ECO:0000256" key="3">
    <source>
        <dbReference type="ARBA" id="ARBA00022525"/>
    </source>
</evidence>
<protein>
    <submittedName>
        <fullName evidence="9">PBAN-type neuropeptides-like</fullName>
    </submittedName>
</protein>
<dbReference type="InterPro" id="IPR008730">
    <property type="entry name" value="PBAN"/>
</dbReference>
<evidence type="ECO:0000256" key="7">
    <source>
        <dbReference type="SAM" id="SignalP"/>
    </source>
</evidence>
<dbReference type="RefSeq" id="XP_017774238.1">
    <property type="nucleotide sequence ID" value="XM_017918749.1"/>
</dbReference>
<dbReference type="Pfam" id="PF05874">
    <property type="entry name" value="PBAN"/>
    <property type="match status" value="1"/>
</dbReference>
<keyword evidence="8" id="KW-1185">Reference proteome</keyword>
<evidence type="ECO:0000313" key="8">
    <source>
        <dbReference type="Proteomes" id="UP000695000"/>
    </source>
</evidence>
<evidence type="ECO:0000313" key="9">
    <source>
        <dbReference type="RefSeq" id="XP_017774238.1"/>
    </source>
</evidence>
<gene>
    <name evidence="9" type="primary">LOC108561003</name>
</gene>
<keyword evidence="7" id="KW-0732">Signal</keyword>
<comment type="subcellular location">
    <subcellularLocation>
        <location evidence="1">Secreted</location>
    </subcellularLocation>
</comment>
<dbReference type="GeneID" id="108561003"/>
<dbReference type="Proteomes" id="UP000695000">
    <property type="component" value="Unplaced"/>
</dbReference>